<dbReference type="EMBL" id="FQXG01000007">
    <property type="protein sequence ID" value="SHI09236.1"/>
    <property type="molecule type" value="Genomic_DNA"/>
</dbReference>
<dbReference type="GO" id="GO:0030694">
    <property type="term" value="C:bacterial-type flagellum basal body, rod"/>
    <property type="evidence" value="ECO:0007669"/>
    <property type="project" value="InterPro"/>
</dbReference>
<dbReference type="STRING" id="299255.SAMN02745129_4029"/>
<dbReference type="OrthoDB" id="9788334at2"/>
<evidence type="ECO:0000259" key="7">
    <source>
        <dbReference type="Pfam" id="PF00460"/>
    </source>
</evidence>
<evidence type="ECO:0000313" key="9">
    <source>
        <dbReference type="Proteomes" id="UP000184268"/>
    </source>
</evidence>
<dbReference type="PIRSF" id="PIRSF002889">
    <property type="entry name" value="Rod_FlgB"/>
    <property type="match status" value="1"/>
</dbReference>
<protein>
    <recommendedName>
        <fullName evidence="3 6">Flagellar basal body rod protein FlgB</fullName>
    </recommendedName>
</protein>
<comment type="similarity">
    <text evidence="2 6">Belongs to the flagella basal body rod proteins family.</text>
</comment>
<keyword evidence="4 6" id="KW-0975">Bacterial flagellum</keyword>
<proteinExistence type="inferred from homology"/>
<dbReference type="InterPro" id="IPR006300">
    <property type="entry name" value="FlgB"/>
</dbReference>
<comment type="subunit">
    <text evidence="6">The basal body constitutes a major portion of the flagellar organelle and consists of a number of rings mounted on a central rod.</text>
</comment>
<dbReference type="InterPro" id="IPR001444">
    <property type="entry name" value="Flag_bb_rod_N"/>
</dbReference>
<evidence type="ECO:0000256" key="1">
    <source>
        <dbReference type="ARBA" id="ARBA00004117"/>
    </source>
</evidence>
<dbReference type="GO" id="GO:0071978">
    <property type="term" value="P:bacterial-type flagellum-dependent swarming motility"/>
    <property type="evidence" value="ECO:0007669"/>
    <property type="project" value="TreeGrafter"/>
</dbReference>
<keyword evidence="8" id="KW-0966">Cell projection</keyword>
<organism evidence="8 9">
    <name type="scientific">Ferrimonas marina</name>
    <dbReference type="NCBI Taxonomy" id="299255"/>
    <lineage>
        <taxon>Bacteria</taxon>
        <taxon>Pseudomonadati</taxon>
        <taxon>Pseudomonadota</taxon>
        <taxon>Gammaproteobacteria</taxon>
        <taxon>Alteromonadales</taxon>
        <taxon>Ferrimonadaceae</taxon>
        <taxon>Ferrimonas</taxon>
    </lineage>
</organism>
<evidence type="ECO:0000256" key="4">
    <source>
        <dbReference type="ARBA" id="ARBA00023143"/>
    </source>
</evidence>
<keyword evidence="9" id="KW-1185">Reference proteome</keyword>
<keyword evidence="8" id="KW-0969">Cilium</keyword>
<evidence type="ECO:0000256" key="3">
    <source>
        <dbReference type="ARBA" id="ARBA00014376"/>
    </source>
</evidence>
<name>A0A1M5YB87_9GAMM</name>
<dbReference type="Pfam" id="PF00460">
    <property type="entry name" value="Flg_bb_rod"/>
    <property type="match status" value="1"/>
</dbReference>
<dbReference type="PANTHER" id="PTHR30435:SF12">
    <property type="entry name" value="FLAGELLAR BASAL BODY ROD PROTEIN FLGB"/>
    <property type="match status" value="1"/>
</dbReference>
<comment type="function">
    <text evidence="5 6">Structural component of flagellum, the bacterial motility apparatus. Part of the rod structure of flagellar basal body.</text>
</comment>
<keyword evidence="8" id="KW-0282">Flagellum</keyword>
<evidence type="ECO:0000256" key="5">
    <source>
        <dbReference type="ARBA" id="ARBA00024934"/>
    </source>
</evidence>
<dbReference type="AlphaFoldDB" id="A0A1M5YB87"/>
<evidence type="ECO:0000313" key="8">
    <source>
        <dbReference type="EMBL" id="SHI09236.1"/>
    </source>
</evidence>
<evidence type="ECO:0000256" key="6">
    <source>
        <dbReference type="PIRNR" id="PIRNR002889"/>
    </source>
</evidence>
<feature type="domain" description="Flagellar basal body rod protein N-terminal" evidence="7">
    <location>
        <begin position="22"/>
        <end position="39"/>
    </location>
</feature>
<dbReference type="Proteomes" id="UP000184268">
    <property type="component" value="Unassembled WGS sequence"/>
</dbReference>
<comment type="subcellular location">
    <subcellularLocation>
        <location evidence="1 6">Bacterial flagellum basal body</location>
    </subcellularLocation>
</comment>
<dbReference type="NCBIfam" id="TIGR01396">
    <property type="entry name" value="FlgB"/>
    <property type="match status" value="1"/>
</dbReference>
<dbReference type="PANTHER" id="PTHR30435">
    <property type="entry name" value="FLAGELLAR PROTEIN"/>
    <property type="match status" value="1"/>
</dbReference>
<evidence type="ECO:0000256" key="2">
    <source>
        <dbReference type="ARBA" id="ARBA00009677"/>
    </source>
</evidence>
<accession>A0A1M5YB87</accession>
<dbReference type="RefSeq" id="WP_067663712.1">
    <property type="nucleotide sequence ID" value="NZ_FQXG01000007.1"/>
</dbReference>
<sequence>MAISFDKALGIHQHSLGVRAERAEVLGSNIANADTPHYKAKDLDFDQALAGAVSRQSFNLSRSHEKHFDASIDPQPASKFRVPMHPDTGDGNTVDLQVERNLFAQNALEYQMTLGFLEGRLGGLKKALRGD</sequence>
<gene>
    <name evidence="8" type="ORF">SAMN02745129_4029</name>
</gene>
<reference evidence="8 9" key="1">
    <citation type="submission" date="2016-11" db="EMBL/GenBank/DDBJ databases">
        <authorList>
            <person name="Jaros S."/>
            <person name="Januszkiewicz K."/>
            <person name="Wedrychowicz H."/>
        </authorList>
    </citation>
    <scope>NUCLEOTIDE SEQUENCE [LARGE SCALE GENOMIC DNA]</scope>
    <source>
        <strain evidence="8 9">DSM 16917</strain>
    </source>
</reference>